<keyword evidence="4" id="KW-1185">Reference proteome</keyword>
<dbReference type="EMBL" id="JOTA01000003">
    <property type="protein sequence ID" value="KFM22142.1"/>
    <property type="molecule type" value="Genomic_DNA"/>
</dbReference>
<dbReference type="Proteomes" id="UP000029384">
    <property type="component" value="Unassembled WGS sequence"/>
</dbReference>
<keyword evidence="3" id="KW-0808">Transferase</keyword>
<organism evidence="3 4">
    <name type="scientific">Marine Group I thaumarchaeote SCGC AAA799-B03</name>
    <dbReference type="NCBI Taxonomy" id="1502289"/>
    <lineage>
        <taxon>Archaea</taxon>
        <taxon>Nitrososphaerota</taxon>
        <taxon>Marine Group I</taxon>
    </lineage>
</organism>
<evidence type="ECO:0000313" key="4">
    <source>
        <dbReference type="Proteomes" id="UP000029384"/>
    </source>
</evidence>
<dbReference type="GO" id="GO:0046491">
    <property type="term" value="P:L-methylmalonyl-CoA metabolic process"/>
    <property type="evidence" value="ECO:0007669"/>
    <property type="project" value="TreeGrafter"/>
</dbReference>
<sequence>MNNIRHVGLVVSDIQRSLEFYQNLLGLKIKGQTDEKGNFISTILNHQDIQVKTVKLSADDNATRLELLEFKNVSQNFVHKTTLFNSGFTHISLTVSNLDDLYVRLKNSDVEFVSAPQLSENKALKVVFCKDFEGNYLELIEELDTKK</sequence>
<gene>
    <name evidence="3" type="primary">fosB</name>
    <name evidence="3" type="ORF">AAA799B03_00164</name>
</gene>
<dbReference type="PROSITE" id="PS00934">
    <property type="entry name" value="GLYOXALASE_I_1"/>
    <property type="match status" value="1"/>
</dbReference>
<evidence type="ECO:0000313" key="3">
    <source>
        <dbReference type="EMBL" id="KFM22142.1"/>
    </source>
</evidence>
<reference evidence="3 4" key="1">
    <citation type="submission" date="2014-06" db="EMBL/GenBank/DDBJ databases">
        <authorList>
            <person name="Ngugi D.K."/>
            <person name="Blom J."/>
            <person name="Alam I."/>
            <person name="Rashid M."/>
            <person name="Baalawi W."/>
            <person name="Zhang G."/>
            <person name="Hikmawan T."/>
            <person name="Guan Y."/>
            <person name="Antunes A."/>
            <person name="Siam R."/>
            <person name="El-Dorry H."/>
            <person name="Bajic V."/>
            <person name="Stingl U."/>
        </authorList>
    </citation>
    <scope>NUCLEOTIDE SEQUENCE [LARGE SCALE GENOMIC DNA]</scope>
    <source>
        <strain evidence="3">SCGC AAA799-B03</strain>
    </source>
</reference>
<dbReference type="InterPro" id="IPR029068">
    <property type="entry name" value="Glyas_Bleomycin-R_OHBP_Dase"/>
</dbReference>
<evidence type="ECO:0000259" key="2">
    <source>
        <dbReference type="PROSITE" id="PS51819"/>
    </source>
</evidence>
<dbReference type="PANTHER" id="PTHR43048">
    <property type="entry name" value="METHYLMALONYL-COA EPIMERASE"/>
    <property type="match status" value="1"/>
</dbReference>
<name>A0A087S8T8_9ARCH</name>
<evidence type="ECO:0000256" key="1">
    <source>
        <dbReference type="ARBA" id="ARBA00022723"/>
    </source>
</evidence>
<dbReference type="Gene3D" id="3.10.180.10">
    <property type="entry name" value="2,3-Dihydroxybiphenyl 1,2-Dioxygenase, domain 1"/>
    <property type="match status" value="1"/>
</dbReference>
<dbReference type="InterPro" id="IPR051785">
    <property type="entry name" value="MMCE/EMCE_epimerase"/>
</dbReference>
<dbReference type="PANTHER" id="PTHR43048:SF3">
    <property type="entry name" value="METHYLMALONYL-COA EPIMERASE, MITOCHONDRIAL"/>
    <property type="match status" value="1"/>
</dbReference>
<protein>
    <submittedName>
        <fullName evidence="3">Metallothiol transferase FosB protein</fullName>
        <ecNumber evidence="3">4.4.1.5</ecNumber>
    </submittedName>
</protein>
<dbReference type="InterPro" id="IPR018146">
    <property type="entry name" value="Glyoxalase_1_CS"/>
</dbReference>
<dbReference type="PROSITE" id="PS51819">
    <property type="entry name" value="VOC"/>
    <property type="match status" value="1"/>
</dbReference>
<dbReference type="InterPro" id="IPR037523">
    <property type="entry name" value="VOC_core"/>
</dbReference>
<comment type="caution">
    <text evidence="3">The sequence shown here is derived from an EMBL/GenBank/DDBJ whole genome shotgun (WGS) entry which is preliminary data.</text>
</comment>
<feature type="domain" description="VOC" evidence="2">
    <location>
        <begin position="3"/>
        <end position="142"/>
    </location>
</feature>
<dbReference type="Pfam" id="PF00903">
    <property type="entry name" value="Glyoxalase"/>
    <property type="match status" value="1"/>
</dbReference>
<proteinExistence type="predicted"/>
<keyword evidence="1" id="KW-0479">Metal-binding</keyword>
<dbReference type="GO" id="GO:0004462">
    <property type="term" value="F:lactoylglutathione lyase activity"/>
    <property type="evidence" value="ECO:0007669"/>
    <property type="project" value="UniProtKB-EC"/>
</dbReference>
<keyword evidence="3" id="KW-0456">Lyase</keyword>
<dbReference type="GO" id="GO:0016740">
    <property type="term" value="F:transferase activity"/>
    <property type="evidence" value="ECO:0007669"/>
    <property type="project" value="UniProtKB-KW"/>
</dbReference>
<dbReference type="AlphaFoldDB" id="A0A087S8T8"/>
<dbReference type="GO" id="GO:0046872">
    <property type="term" value="F:metal ion binding"/>
    <property type="evidence" value="ECO:0007669"/>
    <property type="project" value="UniProtKB-KW"/>
</dbReference>
<dbReference type="InterPro" id="IPR004360">
    <property type="entry name" value="Glyas_Fos-R_dOase_dom"/>
</dbReference>
<dbReference type="EC" id="4.4.1.5" evidence="3"/>
<dbReference type="SUPFAM" id="SSF54593">
    <property type="entry name" value="Glyoxalase/Bleomycin resistance protein/Dihydroxybiphenyl dioxygenase"/>
    <property type="match status" value="1"/>
</dbReference>
<accession>A0A087S8T8</accession>
<dbReference type="GO" id="GO:0004493">
    <property type="term" value="F:methylmalonyl-CoA epimerase activity"/>
    <property type="evidence" value="ECO:0007669"/>
    <property type="project" value="TreeGrafter"/>
</dbReference>